<organism evidence="1 2">
    <name type="scientific">Brassica oleracea var. oleracea</name>
    <dbReference type="NCBI Taxonomy" id="109376"/>
    <lineage>
        <taxon>Eukaryota</taxon>
        <taxon>Viridiplantae</taxon>
        <taxon>Streptophyta</taxon>
        <taxon>Embryophyta</taxon>
        <taxon>Tracheophyta</taxon>
        <taxon>Spermatophyta</taxon>
        <taxon>Magnoliopsida</taxon>
        <taxon>eudicotyledons</taxon>
        <taxon>Gunneridae</taxon>
        <taxon>Pentapetalae</taxon>
        <taxon>rosids</taxon>
        <taxon>malvids</taxon>
        <taxon>Brassicales</taxon>
        <taxon>Brassicaceae</taxon>
        <taxon>Brassiceae</taxon>
        <taxon>Brassica</taxon>
    </lineage>
</organism>
<dbReference type="Proteomes" id="UP000032141">
    <property type="component" value="Unassembled WGS sequence"/>
</dbReference>
<accession>A0A0D2ZVT8</accession>
<dbReference type="Pfam" id="PF04827">
    <property type="entry name" value="Plant_tran"/>
    <property type="match status" value="1"/>
</dbReference>
<dbReference type="STRING" id="109376.A0A0D2ZVT8"/>
<evidence type="ECO:0000313" key="2">
    <source>
        <dbReference type="Proteomes" id="UP000032141"/>
    </source>
</evidence>
<dbReference type="InterPro" id="IPR006912">
    <property type="entry name" value="Harbinger_derived_prot"/>
</dbReference>
<reference evidence="1" key="2">
    <citation type="submission" date="2015-06" db="UniProtKB">
        <authorList>
            <consortium name="EnsemblPlants"/>
        </authorList>
    </citation>
    <scope>IDENTIFICATION</scope>
</reference>
<name>A0A0D2ZVT8_BRAOL</name>
<proteinExistence type="predicted"/>
<reference evidence="1" key="1">
    <citation type="journal article" date="2014" name="Genome Biol.">
        <title>Transcriptome and methylome profiling reveals relics of genome dominance in the mesopolyploid Brassica oleracea.</title>
        <authorList>
            <person name="Parkin I.A."/>
            <person name="Koh C."/>
            <person name="Tang H."/>
            <person name="Robinson S.J."/>
            <person name="Kagale S."/>
            <person name="Clarke W.E."/>
            <person name="Town C.D."/>
            <person name="Nixon J."/>
            <person name="Krishnakumar V."/>
            <person name="Bidwell S.L."/>
            <person name="Denoeud F."/>
            <person name="Belcram H."/>
            <person name="Links M.G."/>
            <person name="Just J."/>
            <person name="Clarke C."/>
            <person name="Bender T."/>
            <person name="Huebert T."/>
            <person name="Mason A.S."/>
            <person name="Pires J.C."/>
            <person name="Barker G."/>
            <person name="Moore J."/>
            <person name="Walley P.G."/>
            <person name="Manoli S."/>
            <person name="Batley J."/>
            <person name="Edwards D."/>
            <person name="Nelson M.N."/>
            <person name="Wang X."/>
            <person name="Paterson A.H."/>
            <person name="King G."/>
            <person name="Bancroft I."/>
            <person name="Chalhoub B."/>
            <person name="Sharpe A.G."/>
        </authorList>
    </citation>
    <scope>NUCLEOTIDE SEQUENCE [LARGE SCALE GENOMIC DNA]</scope>
    <source>
        <strain evidence="1">cv. TO1000</strain>
    </source>
</reference>
<dbReference type="PANTHER" id="PTHR47150">
    <property type="entry name" value="OS12G0169200 PROTEIN"/>
    <property type="match status" value="1"/>
</dbReference>
<dbReference type="EnsemblPlants" id="Bo02048s010.1">
    <property type="protein sequence ID" value="Bo02048s010.1"/>
    <property type="gene ID" value="Bo02048s010"/>
</dbReference>
<dbReference type="Gramene" id="Bo02048s010.1">
    <property type="protein sequence ID" value="Bo02048s010.1"/>
    <property type="gene ID" value="Bo02048s010"/>
</dbReference>
<dbReference type="HOGENOM" id="CLU_012390_5_3_1"/>
<keyword evidence="2" id="KW-1185">Reference proteome</keyword>
<evidence type="ECO:0000313" key="1">
    <source>
        <dbReference type="EnsemblPlants" id="Bo02048s010.1"/>
    </source>
</evidence>
<evidence type="ECO:0008006" key="3">
    <source>
        <dbReference type="Google" id="ProtNLM"/>
    </source>
</evidence>
<dbReference type="AlphaFoldDB" id="A0A0D2ZVT8"/>
<dbReference type="PANTHER" id="PTHR47150:SF5">
    <property type="entry name" value="OS07G0546750 PROTEIN"/>
    <property type="match status" value="1"/>
</dbReference>
<protein>
    <recommendedName>
        <fullName evidence="3">No apical meristem-associated C-terminal domain-containing protein</fullName>
    </recommendedName>
</protein>
<sequence>MKAALDYFYNDHSYMFTLEHAWRELRHDKKWSSTYLANHSGKEKRKQVQEVYTEDEVGEPEARPVGVKAAKAATKRKKSGKEEELSQIHAIMEMKEKLSKQKMLDRLLAKKDPLTKMETSLKLKLMSEMLSSRTCPKAELFARIQEATRKDVERAFGVLQARFAIVKNPALPLDKEKIGNIMRAYIILHNMIVENERDGYIRYDLYEFEEGDNSRSSRVDTERPTNIHNLLGIRDDVHDKRLHQQLKNDLIENIWNKFGD</sequence>